<evidence type="ECO:0000313" key="2">
    <source>
        <dbReference type="EMBL" id="PBA26971.1"/>
    </source>
</evidence>
<name>A0A2A2ZKK0_MYCAV</name>
<evidence type="ECO:0000313" key="3">
    <source>
        <dbReference type="Proteomes" id="UP000217768"/>
    </source>
</evidence>
<reference evidence="2 3" key="1">
    <citation type="submission" date="2017-08" db="EMBL/GenBank/DDBJ databases">
        <title>Phylogenetic analysis of Mycobacterium avium complex whole genomes.</title>
        <authorList>
            <person name="Caverly L.J."/>
            <person name="Spilker T."/>
            <person name="Lipuma J."/>
        </authorList>
    </citation>
    <scope>NUCLEOTIDE SEQUENCE [LARGE SCALE GENOMIC DNA]</scope>
    <source>
        <strain evidence="2 3">FLAC0165</strain>
    </source>
</reference>
<dbReference type="Proteomes" id="UP000217768">
    <property type="component" value="Unassembled WGS sequence"/>
</dbReference>
<sequence>MRPVWFLVEPMSFTPVVGGIASDTWQVVVARQPRRRRRRRVGNDGDEQDGGATNSSRMMCKFNGKGTSFRPRSNNRLASKP</sequence>
<dbReference type="EMBL" id="NSFD01000015">
    <property type="protein sequence ID" value="PBA26971.1"/>
    <property type="molecule type" value="Genomic_DNA"/>
</dbReference>
<feature type="region of interest" description="Disordered" evidence="1">
    <location>
        <begin position="33"/>
        <end position="81"/>
    </location>
</feature>
<comment type="caution">
    <text evidence="2">The sequence shown here is derived from an EMBL/GenBank/DDBJ whole genome shotgun (WGS) entry which is preliminary data.</text>
</comment>
<protein>
    <submittedName>
        <fullName evidence="2">Uncharacterized protein</fullName>
    </submittedName>
</protein>
<dbReference type="AlphaFoldDB" id="A0A2A2ZKK0"/>
<proteinExistence type="predicted"/>
<gene>
    <name evidence="2" type="ORF">CKJ66_09940</name>
</gene>
<dbReference type="OrthoDB" id="9888844at2"/>
<feature type="compositionally biased region" description="Polar residues" evidence="1">
    <location>
        <begin position="70"/>
        <end position="81"/>
    </location>
</feature>
<organism evidence="2 3">
    <name type="scientific">Mycobacterium avium</name>
    <dbReference type="NCBI Taxonomy" id="1764"/>
    <lineage>
        <taxon>Bacteria</taxon>
        <taxon>Bacillati</taxon>
        <taxon>Actinomycetota</taxon>
        <taxon>Actinomycetes</taxon>
        <taxon>Mycobacteriales</taxon>
        <taxon>Mycobacteriaceae</taxon>
        <taxon>Mycobacterium</taxon>
        <taxon>Mycobacterium avium complex (MAC)</taxon>
    </lineage>
</organism>
<evidence type="ECO:0000256" key="1">
    <source>
        <dbReference type="SAM" id="MobiDB-lite"/>
    </source>
</evidence>
<accession>A0A2A2ZKK0</accession>